<reference evidence="11" key="1">
    <citation type="submission" date="2020-12" db="EMBL/GenBank/DDBJ databases">
        <title>Clostridium thailandense sp. nov., a novel acetogenic bacterium isolated from peat land soil in Thailand.</title>
        <authorList>
            <person name="Chaikitkaew S."/>
            <person name="Birkeland N.K."/>
        </authorList>
    </citation>
    <scope>NUCLEOTIDE SEQUENCE</scope>
    <source>
        <strain evidence="11">DSM 17425</strain>
    </source>
</reference>
<dbReference type="PROSITE" id="PS51105">
    <property type="entry name" value="PTS_EIIC_TYPE_3"/>
    <property type="match status" value="1"/>
</dbReference>
<protein>
    <recommendedName>
        <fullName evidence="8">Permease IIC component</fullName>
    </recommendedName>
</protein>
<evidence type="ECO:0000313" key="12">
    <source>
        <dbReference type="Proteomes" id="UP000622687"/>
    </source>
</evidence>
<evidence type="ECO:0000256" key="7">
    <source>
        <dbReference type="ARBA" id="ARBA00023136"/>
    </source>
</evidence>
<feature type="transmembrane region" description="Helical" evidence="9">
    <location>
        <begin position="73"/>
        <end position="91"/>
    </location>
</feature>
<feature type="transmembrane region" description="Helical" evidence="9">
    <location>
        <begin position="384"/>
        <end position="403"/>
    </location>
</feature>
<feature type="transmembrane region" description="Helical" evidence="9">
    <location>
        <begin position="171"/>
        <end position="191"/>
    </location>
</feature>
<evidence type="ECO:0000256" key="1">
    <source>
        <dbReference type="ARBA" id="ARBA00004651"/>
    </source>
</evidence>
<evidence type="ECO:0000259" key="10">
    <source>
        <dbReference type="PROSITE" id="PS51105"/>
    </source>
</evidence>
<feature type="domain" description="PTS EIIC type-3" evidence="10">
    <location>
        <begin position="8"/>
        <end position="402"/>
    </location>
</feature>
<evidence type="ECO:0000256" key="3">
    <source>
        <dbReference type="ARBA" id="ARBA00022475"/>
    </source>
</evidence>
<comment type="subcellular location">
    <subcellularLocation>
        <location evidence="1">Cell membrane</location>
        <topology evidence="1">Multi-pass membrane protein</topology>
    </subcellularLocation>
</comment>
<feature type="transmembrane region" description="Helical" evidence="9">
    <location>
        <begin position="130"/>
        <end position="151"/>
    </location>
</feature>
<evidence type="ECO:0000256" key="2">
    <source>
        <dbReference type="ARBA" id="ARBA00022448"/>
    </source>
</evidence>
<keyword evidence="2 8" id="KW-0813">Transport</keyword>
<feature type="transmembrane region" description="Helical" evidence="9">
    <location>
        <begin position="98"/>
        <end position="118"/>
    </location>
</feature>
<dbReference type="PANTHER" id="PTHR33989:SF11">
    <property type="entry name" value="LICHENAN PERMEASE IIC COMPONENT"/>
    <property type="match status" value="1"/>
</dbReference>
<comment type="function">
    <text evidence="8">The phosphoenolpyruvate-dependent sugar phosphotransferase system (PTS), a major carbohydrate active -transport system, catalyzes the phosphorylation of incoming sugar substrates concomitant with their translocation across the cell membrane.</text>
</comment>
<sequence>MKLIFELLEKYLLPPMTKVAEQRHLRAIRDGIVSTIPLIIVGSFFLVIAFPPVNSWAEMVKPYIGRILYPYRLTMGIMALYASFGIGYSLAKSYKLDSLAGGSLSVAAFLLTSLPVAVKENDLGFVLPLGNLGGAGMFVAILMAIFAVETLRFTKEKNLTIKMPEGVPESVANSFAALIPATIIIVVLWIVRDLLNFDIQHFIMSIFEPLVVAGDTLGGVLVPTFLITLLWACGIHGDSIVGTVARPIWLVLLDENTKALAAGTAIPHIAPEPFFQWFVWIGGSGATIGLVLLMMRSKSQYLKDIGRVSLIPGICNINEPVIFGAPIMLNPLFLIPFILGPILSAFISYFAMYFNIVARPVIQAPWTLPAPIGAYLATKGDWKAIVLVLVNIAITTAIYYPFFKAYEKKLLQEQGISEEDNTLNA</sequence>
<dbReference type="RefSeq" id="WP_211144236.1">
    <property type="nucleotide sequence ID" value="NZ_JAEEGB010000035.1"/>
</dbReference>
<dbReference type="EMBL" id="JAEEGB010000035">
    <property type="protein sequence ID" value="MBI6874861.1"/>
    <property type="molecule type" value="Genomic_DNA"/>
</dbReference>
<organism evidence="11 12">
    <name type="scientific">Clostridium aciditolerans</name>
    <dbReference type="NCBI Taxonomy" id="339861"/>
    <lineage>
        <taxon>Bacteria</taxon>
        <taxon>Bacillati</taxon>
        <taxon>Bacillota</taxon>
        <taxon>Clostridia</taxon>
        <taxon>Eubacteriales</taxon>
        <taxon>Clostridiaceae</taxon>
        <taxon>Clostridium</taxon>
    </lineage>
</organism>
<gene>
    <name evidence="11" type="ORF">I6U51_19500</name>
</gene>
<keyword evidence="3 8" id="KW-1003">Cell membrane</keyword>
<dbReference type="GO" id="GO:1901264">
    <property type="term" value="P:carbohydrate derivative transport"/>
    <property type="evidence" value="ECO:0007669"/>
    <property type="project" value="TreeGrafter"/>
</dbReference>
<keyword evidence="6 9" id="KW-1133">Transmembrane helix</keyword>
<dbReference type="InterPro" id="IPR004501">
    <property type="entry name" value="PTS_EIIC_3"/>
</dbReference>
<dbReference type="AlphaFoldDB" id="A0A934M8G9"/>
<evidence type="ECO:0000256" key="8">
    <source>
        <dbReference type="PIRNR" id="PIRNR006351"/>
    </source>
</evidence>
<dbReference type="GO" id="GO:0009401">
    <property type="term" value="P:phosphoenolpyruvate-dependent sugar phosphotransferase system"/>
    <property type="evidence" value="ECO:0007669"/>
    <property type="project" value="InterPro"/>
</dbReference>
<evidence type="ECO:0000313" key="11">
    <source>
        <dbReference type="EMBL" id="MBI6874861.1"/>
    </source>
</evidence>
<dbReference type="NCBIfam" id="TIGR00410">
    <property type="entry name" value="lacE"/>
    <property type="match status" value="1"/>
</dbReference>
<feature type="transmembrane region" description="Helical" evidence="9">
    <location>
        <begin position="332"/>
        <end position="356"/>
    </location>
</feature>
<feature type="transmembrane region" description="Helical" evidence="9">
    <location>
        <begin position="277"/>
        <end position="295"/>
    </location>
</feature>
<dbReference type="GO" id="GO:0008982">
    <property type="term" value="F:protein-N(PI)-phosphohistidine-sugar phosphotransferase activity"/>
    <property type="evidence" value="ECO:0007669"/>
    <property type="project" value="UniProtKB-UniRule"/>
</dbReference>
<dbReference type="InterPro" id="IPR004796">
    <property type="entry name" value="PTS_IIC_cello"/>
</dbReference>
<keyword evidence="7 8" id="KW-0472">Membrane</keyword>
<keyword evidence="4 8" id="KW-0762">Sugar transport</keyword>
<keyword evidence="12" id="KW-1185">Reference proteome</keyword>
<keyword evidence="5 9" id="KW-0812">Transmembrane</keyword>
<evidence type="ECO:0000256" key="6">
    <source>
        <dbReference type="ARBA" id="ARBA00022989"/>
    </source>
</evidence>
<evidence type="ECO:0000256" key="5">
    <source>
        <dbReference type="ARBA" id="ARBA00022692"/>
    </source>
</evidence>
<evidence type="ECO:0000256" key="4">
    <source>
        <dbReference type="ARBA" id="ARBA00022597"/>
    </source>
</evidence>
<dbReference type="PANTHER" id="PTHR33989">
    <property type="match status" value="1"/>
</dbReference>
<feature type="transmembrane region" description="Helical" evidence="9">
    <location>
        <begin position="32"/>
        <end position="53"/>
    </location>
</feature>
<dbReference type="GO" id="GO:0005886">
    <property type="term" value="C:plasma membrane"/>
    <property type="evidence" value="ECO:0007669"/>
    <property type="project" value="UniProtKB-SubCell"/>
</dbReference>
<evidence type="ECO:0000256" key="9">
    <source>
        <dbReference type="SAM" id="Phobius"/>
    </source>
</evidence>
<dbReference type="InterPro" id="IPR051088">
    <property type="entry name" value="PTS_Sugar-EIIC/EIIB"/>
</dbReference>
<comment type="caution">
    <text evidence="11">The sequence shown here is derived from an EMBL/GenBank/DDBJ whole genome shotgun (WGS) entry which is preliminary data.</text>
</comment>
<name>A0A934M8G9_9CLOT</name>
<proteinExistence type="predicted"/>
<dbReference type="InterPro" id="IPR003352">
    <property type="entry name" value="PTS_EIIC"/>
</dbReference>
<accession>A0A934M8G9</accession>
<dbReference type="Pfam" id="PF02378">
    <property type="entry name" value="PTS_EIIC"/>
    <property type="match status" value="1"/>
</dbReference>
<dbReference type="PIRSF" id="PIRSF006351">
    <property type="entry name" value="PTS_EIIC-Cellobiose"/>
    <property type="match status" value="1"/>
</dbReference>
<dbReference type="Proteomes" id="UP000622687">
    <property type="component" value="Unassembled WGS sequence"/>
</dbReference>